<organism evidence="2 3">
    <name type="scientific">Glaciimonas soli</name>
    <dbReference type="NCBI Taxonomy" id="2590999"/>
    <lineage>
        <taxon>Bacteria</taxon>
        <taxon>Pseudomonadati</taxon>
        <taxon>Pseudomonadota</taxon>
        <taxon>Betaproteobacteria</taxon>
        <taxon>Burkholderiales</taxon>
        <taxon>Oxalobacteraceae</taxon>
        <taxon>Glaciimonas</taxon>
    </lineage>
</organism>
<protein>
    <submittedName>
        <fullName evidence="2">Uncharacterized protein</fullName>
    </submittedName>
</protein>
<keyword evidence="1" id="KW-1133">Transmembrane helix</keyword>
<dbReference type="AlphaFoldDB" id="A0A843YRZ7"/>
<evidence type="ECO:0000313" key="3">
    <source>
        <dbReference type="Proteomes" id="UP000451565"/>
    </source>
</evidence>
<evidence type="ECO:0000313" key="2">
    <source>
        <dbReference type="EMBL" id="MQR02335.1"/>
    </source>
</evidence>
<accession>A0A843YRZ7</accession>
<reference evidence="2 3" key="1">
    <citation type="submission" date="2019-10" db="EMBL/GenBank/DDBJ databases">
        <title>Glaciimonas soli sp. nov., a psychrophilic bacterium isolated from the forest soil of a high elevation mountain in Taiwan.</title>
        <authorList>
            <person name="Wang L.-T."/>
            <person name="Shieh W.Y."/>
        </authorList>
    </citation>
    <scope>NUCLEOTIDE SEQUENCE [LARGE SCALE GENOMIC DNA]</scope>
    <source>
        <strain evidence="2 3">GS1</strain>
    </source>
</reference>
<dbReference type="OrthoDB" id="8774696at2"/>
<sequence length="397" mass="45799">MDPLELAISLYKERSSAYERDIKVIVPTELDFLSVVATLEKANLLVDTDQAKREIEFALPSLNSAPFFIHIADLLATPERRATIPERFYIAEIDYLYGKDHSAVPAIIQNYLDTSKLLKLISTIADHIADDGGDKQYVFLGKEKIIFTADYVERDLRGLDGLTQFQQDFFESDIHAEQKKTIIRSALLEMFKGAKMVPFASLLHCYSLFIEEVRKSYELYVSEFSFHKIKAEVEKEKLDLTTKLNKVFSDIQNQLLAIPAALILAGGQLDDSHKWSLKNLLIWLGSLVFTILMVMLIRNQRHTLDAVKQEIEQQWADMSGRHQAVAYRFQEAYTQLDKRYSDQRKLLKNVKYLVYISLVVTSIVLLWYSFDVVALWEKTIEVMQHYAKIIQSKITQP</sequence>
<name>A0A843YRZ7_9BURK</name>
<gene>
    <name evidence="2" type="ORF">GEV47_16785</name>
</gene>
<keyword evidence="3" id="KW-1185">Reference proteome</keyword>
<dbReference type="EMBL" id="WINI01000009">
    <property type="protein sequence ID" value="MQR02335.1"/>
    <property type="molecule type" value="Genomic_DNA"/>
</dbReference>
<feature type="transmembrane region" description="Helical" evidence="1">
    <location>
        <begin position="352"/>
        <end position="370"/>
    </location>
</feature>
<dbReference type="RefSeq" id="WP_153235964.1">
    <property type="nucleotide sequence ID" value="NZ_WINI01000009.1"/>
</dbReference>
<proteinExistence type="predicted"/>
<keyword evidence="1" id="KW-0472">Membrane</keyword>
<dbReference type="Proteomes" id="UP000451565">
    <property type="component" value="Unassembled WGS sequence"/>
</dbReference>
<comment type="caution">
    <text evidence="2">The sequence shown here is derived from an EMBL/GenBank/DDBJ whole genome shotgun (WGS) entry which is preliminary data.</text>
</comment>
<feature type="transmembrane region" description="Helical" evidence="1">
    <location>
        <begin position="280"/>
        <end position="297"/>
    </location>
</feature>
<keyword evidence="1" id="KW-0812">Transmembrane</keyword>
<evidence type="ECO:0000256" key="1">
    <source>
        <dbReference type="SAM" id="Phobius"/>
    </source>
</evidence>